<protein>
    <submittedName>
        <fullName evidence="12">ABC transporter ATP-binding protein</fullName>
    </submittedName>
</protein>
<dbReference type="Proteomes" id="UP000657006">
    <property type="component" value="Unassembled WGS sequence"/>
</dbReference>
<dbReference type="GO" id="GO:0005886">
    <property type="term" value="C:plasma membrane"/>
    <property type="evidence" value="ECO:0007669"/>
    <property type="project" value="UniProtKB-SubCell"/>
</dbReference>
<evidence type="ECO:0000256" key="4">
    <source>
        <dbReference type="ARBA" id="ARBA00022692"/>
    </source>
</evidence>
<dbReference type="SMART" id="SM00382">
    <property type="entry name" value="AAA"/>
    <property type="match status" value="1"/>
</dbReference>
<evidence type="ECO:0000256" key="7">
    <source>
        <dbReference type="ARBA" id="ARBA00022989"/>
    </source>
</evidence>
<dbReference type="InterPro" id="IPR003593">
    <property type="entry name" value="AAA+_ATPase"/>
</dbReference>
<dbReference type="PROSITE" id="PS50929">
    <property type="entry name" value="ABC_TM1F"/>
    <property type="match status" value="1"/>
</dbReference>
<dbReference type="Pfam" id="PF00005">
    <property type="entry name" value="ABC_tran"/>
    <property type="match status" value="1"/>
</dbReference>
<evidence type="ECO:0000256" key="2">
    <source>
        <dbReference type="ARBA" id="ARBA00022448"/>
    </source>
</evidence>
<keyword evidence="5" id="KW-0547">Nucleotide-binding</keyword>
<keyword evidence="3" id="KW-1003">Cell membrane</keyword>
<dbReference type="InterPro" id="IPR036640">
    <property type="entry name" value="ABC1_TM_sf"/>
</dbReference>
<comment type="caution">
    <text evidence="12">The sequence shown here is derived from an EMBL/GenBank/DDBJ whole genome shotgun (WGS) entry which is preliminary data.</text>
</comment>
<dbReference type="Gene3D" id="3.40.50.300">
    <property type="entry name" value="P-loop containing nucleotide triphosphate hydrolases"/>
    <property type="match status" value="1"/>
</dbReference>
<evidence type="ECO:0000313" key="13">
    <source>
        <dbReference type="Proteomes" id="UP000657006"/>
    </source>
</evidence>
<keyword evidence="7 9" id="KW-1133">Transmembrane helix</keyword>
<feature type="domain" description="ABC transmembrane type-1" evidence="11">
    <location>
        <begin position="17"/>
        <end position="304"/>
    </location>
</feature>
<name>A0A926I0M3_9FIRM</name>
<dbReference type="InterPro" id="IPR027417">
    <property type="entry name" value="P-loop_NTPase"/>
</dbReference>
<dbReference type="Pfam" id="PF00664">
    <property type="entry name" value="ABC_membrane"/>
    <property type="match status" value="1"/>
</dbReference>
<dbReference type="CDD" id="cd18548">
    <property type="entry name" value="ABC_6TM_Tm287_like"/>
    <property type="match status" value="1"/>
</dbReference>
<dbReference type="PANTHER" id="PTHR43394">
    <property type="entry name" value="ATP-DEPENDENT PERMEASE MDL1, MITOCHONDRIAL"/>
    <property type="match status" value="1"/>
</dbReference>
<evidence type="ECO:0000259" key="10">
    <source>
        <dbReference type="PROSITE" id="PS50893"/>
    </source>
</evidence>
<dbReference type="SUPFAM" id="SSF90123">
    <property type="entry name" value="ABC transporter transmembrane region"/>
    <property type="match status" value="1"/>
</dbReference>
<dbReference type="GO" id="GO:0005524">
    <property type="term" value="F:ATP binding"/>
    <property type="evidence" value="ECO:0007669"/>
    <property type="project" value="UniProtKB-KW"/>
</dbReference>
<feature type="transmembrane region" description="Helical" evidence="9">
    <location>
        <begin position="20"/>
        <end position="41"/>
    </location>
</feature>
<dbReference type="GO" id="GO:0015421">
    <property type="term" value="F:ABC-type oligopeptide transporter activity"/>
    <property type="evidence" value="ECO:0007669"/>
    <property type="project" value="TreeGrafter"/>
</dbReference>
<evidence type="ECO:0000259" key="11">
    <source>
        <dbReference type="PROSITE" id="PS50929"/>
    </source>
</evidence>
<comment type="subcellular location">
    <subcellularLocation>
        <location evidence="1">Cell membrane</location>
        <topology evidence="1">Multi-pass membrane protein</topology>
    </subcellularLocation>
</comment>
<dbReference type="FunFam" id="3.40.50.300:FF:000221">
    <property type="entry name" value="Multidrug ABC transporter ATP-binding protein"/>
    <property type="match status" value="1"/>
</dbReference>
<keyword evidence="4 9" id="KW-0812">Transmembrane</keyword>
<dbReference type="SUPFAM" id="SSF52540">
    <property type="entry name" value="P-loop containing nucleoside triphosphate hydrolases"/>
    <property type="match status" value="1"/>
</dbReference>
<accession>A0A926I0M3</accession>
<evidence type="ECO:0000256" key="8">
    <source>
        <dbReference type="ARBA" id="ARBA00023136"/>
    </source>
</evidence>
<evidence type="ECO:0000256" key="5">
    <source>
        <dbReference type="ARBA" id="ARBA00022741"/>
    </source>
</evidence>
<dbReference type="PANTHER" id="PTHR43394:SF1">
    <property type="entry name" value="ATP-BINDING CASSETTE SUB-FAMILY B MEMBER 10, MITOCHONDRIAL"/>
    <property type="match status" value="1"/>
</dbReference>
<keyword evidence="2" id="KW-0813">Transport</keyword>
<evidence type="ECO:0000256" key="9">
    <source>
        <dbReference type="SAM" id="Phobius"/>
    </source>
</evidence>
<dbReference type="GO" id="GO:0016887">
    <property type="term" value="F:ATP hydrolysis activity"/>
    <property type="evidence" value="ECO:0007669"/>
    <property type="project" value="InterPro"/>
</dbReference>
<evidence type="ECO:0000256" key="1">
    <source>
        <dbReference type="ARBA" id="ARBA00004651"/>
    </source>
</evidence>
<feature type="transmembrane region" description="Helical" evidence="9">
    <location>
        <begin position="154"/>
        <end position="175"/>
    </location>
</feature>
<dbReference type="Gene3D" id="1.20.1560.10">
    <property type="entry name" value="ABC transporter type 1, transmembrane domain"/>
    <property type="match status" value="1"/>
</dbReference>
<sequence>MIKALSRSLRQYKKGSVITIVLSLLEVAFEILIPLCMANVIDEGIDVGNMSAVWKYGIALLIFAFFQLVTGMLSAHIAARTSVGFSANLRQDMYDNVQTFAFSNIDKFSTVSIVTRLTTDVTNIQNAYQMLIRMAIRGPVMLVFSMIVSFRINNTIACIFLAVIPLMAALLLLIIKNVNPIFNRVFHTYDQLNNVVQENVRGIRVVKSFNREEYEIDKFKGISNKIYADFAKGERLLAFNSPIMQFFMYACMILISWIGAKAIVASGNNAALGMTTGDLTALFSYATQILMSLMMLSMVFAMITISIASARRIAEILEEKTDIANPANPQMTVQDGSIRFEGVDFVYAAKADKKVLDNINLSIASGETVGIIGGTGSSKSSLVQLIPRLYDVTGGRLTLGGVDVREYDLDTLRNAVAMVLQKNELFSGTIKENLRWGNENATDEEIEYACKLACAEEFIQTFPDKYDTHIEQGGTNVSGGQKQRLCIARALLKKPKVLILDDSTSAVDTKTDASIQKSFAEFIPDTTKIIIAQRVSSVQHADQIIVLDDGEMVAAGKHEELLTTCDIYREVYESQKKGDGKNE</sequence>
<evidence type="ECO:0000256" key="6">
    <source>
        <dbReference type="ARBA" id="ARBA00022840"/>
    </source>
</evidence>
<feature type="domain" description="ABC transporter" evidence="10">
    <location>
        <begin position="338"/>
        <end position="574"/>
    </location>
</feature>
<dbReference type="InterPro" id="IPR003439">
    <property type="entry name" value="ABC_transporter-like_ATP-bd"/>
</dbReference>
<organism evidence="12 13">
    <name type="scientific">Bianquea renquensis</name>
    <dbReference type="NCBI Taxonomy" id="2763661"/>
    <lineage>
        <taxon>Bacteria</taxon>
        <taxon>Bacillati</taxon>
        <taxon>Bacillota</taxon>
        <taxon>Clostridia</taxon>
        <taxon>Eubacteriales</taxon>
        <taxon>Bianqueaceae</taxon>
        <taxon>Bianquea</taxon>
    </lineage>
</organism>
<keyword evidence="6 12" id="KW-0067">ATP-binding</keyword>
<gene>
    <name evidence="12" type="ORF">H8730_02125</name>
</gene>
<keyword evidence="13" id="KW-1185">Reference proteome</keyword>
<dbReference type="InterPro" id="IPR011527">
    <property type="entry name" value="ABC1_TM_dom"/>
</dbReference>
<evidence type="ECO:0000313" key="12">
    <source>
        <dbReference type="EMBL" id="MBC8542345.1"/>
    </source>
</evidence>
<dbReference type="InterPro" id="IPR017871">
    <property type="entry name" value="ABC_transporter-like_CS"/>
</dbReference>
<proteinExistence type="predicted"/>
<feature type="transmembrane region" description="Helical" evidence="9">
    <location>
        <begin position="246"/>
        <end position="265"/>
    </location>
</feature>
<dbReference type="PROSITE" id="PS00211">
    <property type="entry name" value="ABC_TRANSPORTER_1"/>
    <property type="match status" value="1"/>
</dbReference>
<evidence type="ECO:0000256" key="3">
    <source>
        <dbReference type="ARBA" id="ARBA00022475"/>
    </source>
</evidence>
<keyword evidence="8 9" id="KW-0472">Membrane</keyword>
<dbReference type="RefSeq" id="WP_177713852.1">
    <property type="nucleotide sequence ID" value="NZ_JACRSQ010000002.1"/>
</dbReference>
<dbReference type="InterPro" id="IPR039421">
    <property type="entry name" value="Type_1_exporter"/>
</dbReference>
<reference evidence="12" key="1">
    <citation type="submission" date="2020-08" db="EMBL/GenBank/DDBJ databases">
        <title>Genome public.</title>
        <authorList>
            <person name="Liu C."/>
            <person name="Sun Q."/>
        </authorList>
    </citation>
    <scope>NUCLEOTIDE SEQUENCE</scope>
    <source>
        <strain evidence="12">NSJ-32</strain>
    </source>
</reference>
<feature type="transmembrane region" description="Helical" evidence="9">
    <location>
        <begin position="53"/>
        <end position="73"/>
    </location>
</feature>
<feature type="transmembrane region" description="Helical" evidence="9">
    <location>
        <begin position="285"/>
        <end position="310"/>
    </location>
</feature>
<dbReference type="AlphaFoldDB" id="A0A926I0M3"/>
<dbReference type="EMBL" id="JACRSQ010000002">
    <property type="protein sequence ID" value="MBC8542345.1"/>
    <property type="molecule type" value="Genomic_DNA"/>
</dbReference>
<dbReference type="PROSITE" id="PS50893">
    <property type="entry name" value="ABC_TRANSPORTER_2"/>
    <property type="match status" value="1"/>
</dbReference>